<dbReference type="Pfam" id="PF07690">
    <property type="entry name" value="MFS_1"/>
    <property type="match status" value="2"/>
</dbReference>
<gene>
    <name evidence="8" type="ORF">GGI25_005565</name>
</gene>
<feature type="transmembrane region" description="Helical" evidence="6">
    <location>
        <begin position="529"/>
        <end position="547"/>
    </location>
</feature>
<evidence type="ECO:0000256" key="1">
    <source>
        <dbReference type="ARBA" id="ARBA00004127"/>
    </source>
</evidence>
<feature type="transmembrane region" description="Helical" evidence="6">
    <location>
        <begin position="695"/>
        <end position="716"/>
    </location>
</feature>
<dbReference type="AlphaFoldDB" id="A0A9W8G2D7"/>
<feature type="transmembrane region" description="Helical" evidence="6">
    <location>
        <begin position="753"/>
        <end position="777"/>
    </location>
</feature>
<dbReference type="Gene3D" id="1.20.1250.20">
    <property type="entry name" value="MFS general substrate transporter like domains"/>
    <property type="match status" value="2"/>
</dbReference>
<feature type="transmembrane region" description="Helical" evidence="6">
    <location>
        <begin position="184"/>
        <end position="202"/>
    </location>
</feature>
<feature type="transmembrane region" description="Helical" evidence="6">
    <location>
        <begin position="728"/>
        <end position="746"/>
    </location>
</feature>
<feature type="transmembrane region" description="Helical" evidence="6">
    <location>
        <begin position="956"/>
        <end position="974"/>
    </location>
</feature>
<dbReference type="PANTHER" id="PTHR23501:SF191">
    <property type="entry name" value="VACUOLAR BASIC AMINO ACID TRANSPORTER 4"/>
    <property type="match status" value="1"/>
</dbReference>
<dbReference type="GO" id="GO:0012505">
    <property type="term" value="C:endomembrane system"/>
    <property type="evidence" value="ECO:0007669"/>
    <property type="project" value="UniProtKB-SubCell"/>
</dbReference>
<keyword evidence="2" id="KW-0813">Transport</keyword>
<feature type="transmembrane region" description="Helical" evidence="6">
    <location>
        <begin position="96"/>
        <end position="117"/>
    </location>
</feature>
<dbReference type="InterPro" id="IPR011701">
    <property type="entry name" value="MFS"/>
</dbReference>
<feature type="transmembrane region" description="Helical" evidence="6">
    <location>
        <begin position="847"/>
        <end position="869"/>
    </location>
</feature>
<reference evidence="8" key="1">
    <citation type="submission" date="2022-07" db="EMBL/GenBank/DDBJ databases">
        <title>Phylogenomic reconstructions and comparative analyses of Kickxellomycotina fungi.</title>
        <authorList>
            <person name="Reynolds N.K."/>
            <person name="Stajich J.E."/>
            <person name="Barry K."/>
            <person name="Grigoriev I.V."/>
            <person name="Crous P."/>
            <person name="Smith M.E."/>
        </authorList>
    </citation>
    <scope>NUCLEOTIDE SEQUENCE</scope>
    <source>
        <strain evidence="8">NRRL 3115</strain>
    </source>
</reference>
<dbReference type="PROSITE" id="PS50850">
    <property type="entry name" value="MFS"/>
    <property type="match status" value="2"/>
</dbReference>
<dbReference type="GO" id="GO:0022857">
    <property type="term" value="F:transmembrane transporter activity"/>
    <property type="evidence" value="ECO:0007669"/>
    <property type="project" value="InterPro"/>
</dbReference>
<feature type="transmembrane region" description="Helical" evidence="6">
    <location>
        <begin position="151"/>
        <end position="172"/>
    </location>
</feature>
<dbReference type="CDD" id="cd17502">
    <property type="entry name" value="MFS_Azr1_MDR_like"/>
    <property type="match status" value="2"/>
</dbReference>
<protein>
    <recommendedName>
        <fullName evidence="7">Major facilitator superfamily (MFS) profile domain-containing protein</fullName>
    </recommendedName>
</protein>
<feature type="transmembrane region" description="Helical" evidence="6">
    <location>
        <begin position="387"/>
        <end position="405"/>
    </location>
</feature>
<organism evidence="8 9">
    <name type="scientific">Coemansia spiralis</name>
    <dbReference type="NCBI Taxonomy" id="417178"/>
    <lineage>
        <taxon>Eukaryota</taxon>
        <taxon>Fungi</taxon>
        <taxon>Fungi incertae sedis</taxon>
        <taxon>Zoopagomycota</taxon>
        <taxon>Kickxellomycotina</taxon>
        <taxon>Kickxellomycetes</taxon>
        <taxon>Kickxellales</taxon>
        <taxon>Kickxellaceae</taxon>
        <taxon>Coemansia</taxon>
    </lineage>
</organism>
<evidence type="ECO:0000313" key="8">
    <source>
        <dbReference type="EMBL" id="KAJ2671200.1"/>
    </source>
</evidence>
<feature type="transmembrane region" description="Helical" evidence="6">
    <location>
        <begin position="627"/>
        <end position="653"/>
    </location>
</feature>
<dbReference type="InterPro" id="IPR020846">
    <property type="entry name" value="MFS_dom"/>
</dbReference>
<name>A0A9W8G2D7_9FUNG</name>
<feature type="transmembrane region" description="Helical" evidence="6">
    <location>
        <begin position="980"/>
        <end position="1002"/>
    </location>
</feature>
<feature type="transmembrane region" description="Helical" evidence="6">
    <location>
        <begin position="922"/>
        <end position="944"/>
    </location>
</feature>
<feature type="transmembrane region" description="Helical" evidence="6">
    <location>
        <begin position="417"/>
        <end position="443"/>
    </location>
</feature>
<feature type="transmembrane region" description="Helical" evidence="6">
    <location>
        <begin position="58"/>
        <end position="84"/>
    </location>
</feature>
<evidence type="ECO:0000256" key="3">
    <source>
        <dbReference type="ARBA" id="ARBA00022692"/>
    </source>
</evidence>
<dbReference type="PRINTS" id="PR01036">
    <property type="entry name" value="TCRTETB"/>
</dbReference>
<keyword evidence="3 6" id="KW-0812">Transmembrane</keyword>
<evidence type="ECO:0000256" key="6">
    <source>
        <dbReference type="SAM" id="Phobius"/>
    </source>
</evidence>
<keyword evidence="4 6" id="KW-1133">Transmembrane helix</keyword>
<feature type="transmembrane region" description="Helical" evidence="6">
    <location>
        <begin position="360"/>
        <end position="380"/>
    </location>
</feature>
<feature type="domain" description="Major facilitator superfamily (MFS) profile" evidence="7">
    <location>
        <begin position="630"/>
        <end position="1082"/>
    </location>
</feature>
<evidence type="ECO:0000259" key="7">
    <source>
        <dbReference type="PROSITE" id="PS50850"/>
    </source>
</evidence>
<accession>A0A9W8G2D7</accession>
<feature type="transmembrane region" description="Helical" evidence="6">
    <location>
        <begin position="283"/>
        <end position="300"/>
    </location>
</feature>
<proteinExistence type="predicted"/>
<feature type="transmembrane region" description="Helical" evidence="6">
    <location>
        <begin position="783"/>
        <end position="802"/>
    </location>
</feature>
<dbReference type="Proteomes" id="UP001151518">
    <property type="component" value="Unassembled WGS sequence"/>
</dbReference>
<dbReference type="PANTHER" id="PTHR23501">
    <property type="entry name" value="MAJOR FACILITATOR SUPERFAMILY"/>
    <property type="match status" value="1"/>
</dbReference>
<evidence type="ECO:0000256" key="4">
    <source>
        <dbReference type="ARBA" id="ARBA00022989"/>
    </source>
</evidence>
<feature type="transmembrane region" description="Helical" evidence="6">
    <location>
        <begin position="214"/>
        <end position="232"/>
    </location>
</feature>
<feature type="transmembrane region" description="Helical" evidence="6">
    <location>
        <begin position="889"/>
        <end position="910"/>
    </location>
</feature>
<comment type="subcellular location">
    <subcellularLocation>
        <location evidence="1">Endomembrane system</location>
        <topology evidence="1">Multi-pass membrane protein</topology>
    </subcellularLocation>
</comment>
<dbReference type="GO" id="GO:0005886">
    <property type="term" value="C:plasma membrane"/>
    <property type="evidence" value="ECO:0007669"/>
    <property type="project" value="TreeGrafter"/>
</dbReference>
<dbReference type="Gene3D" id="1.20.1720.10">
    <property type="entry name" value="Multidrug resistance protein D"/>
    <property type="match status" value="1"/>
</dbReference>
<feature type="transmembrane region" description="Helical" evidence="6">
    <location>
        <begin position="1014"/>
        <end position="1040"/>
    </location>
</feature>
<sequence>MSSKEIDKITESTITTPEKVAEKAPSVTASVGVSVSASAAGTTSSQSYNKDQISKSRLYVILIGLSLLYFISALETTILATVYIDISNEYKNLSNGIWIITSYLLSNTAVQPLYGQISAILGRFWGIAAATGIFCIGSILCAVSNSLGMLIASRAVQGIGGGGLMTMVSIVLSDVTNERDRGKYTGILASTWGIASAVGPVMGGAIVENASWRIIFWINLPVSVPALAVLYWSLNIPKPAGTAREKLRRMDLLGAAAFQAFIIPMIIAFAWGGQGYKWVSGRVLGTIGGSALMGLLFLLIEWKVAVEPIVALRLFRVRNVTASALGSLCMGACVYAPLMYIPLWELSVKHVSEISSGLHLLPMVLGMVFSATFAGVYIARVGRYLELIWACGVFIAVGNSLFLLLNQNSNNGERLGFMILTGVGLGLGVQTMIIAAQCGVVGLDMAATTTLVIFTRTLGGILSLSILSSVFNNRLRTEAALLVEKFPEYTRLIDDSLNDQSVMRKNKSTIPAELFAGLTDMFDNSLHKVFIALIPFSGLLVLSTLLFKQIKLNHQSLKMELASEHDISDSTSNNSSNTQRPKPFSRLIKKNATFADAEIELQSILDSSSLGTCSTQEIPSLLQGKRLYLALAGLDALLFLAALDLTIIATVYVEIANSFNALSRAEWTITSYMLAATAIQPIYGKFSDILGRAEAIVVSVVLFVLGSVLCAVSRSMEMLIASRAVQGLGGGGIMSLIFVVVADVLSERDRGKYIGIFTCTWGLASAVAPILGGVIVQRSDWRIIFWINLPFCAVALLLVLFFMRLPKPAGSIREKAAKIDGLGSALFLLGTVPLLLGLSWGGREYSWVSPLVLGCLGSGALMLAVFMLVEWKIPSEPIVPSRLLAVRNVALSALGHLFFGAAGYGPIVFVPQWALLVRGASAISAGIHLLPFTVGSVITSVLGGFIMSRTGRYRRLIVIGAILLCTGNGLLVLLDRDTSLGLQIGILFLCGLGAGACIQPIMMAAQAAVEGHDMAAATTLCAFLRSLGGILCVAILSSIMHSVIKKGLTRIALAAPRYIFTIVQVAENQAVIYSPGVSEELRSMVVAVYMKSMRLAFFALLPFSGALVLSTLGYRHIELNRQRKKTIN</sequence>
<dbReference type="SUPFAM" id="SSF103473">
    <property type="entry name" value="MFS general substrate transporter"/>
    <property type="match status" value="2"/>
</dbReference>
<feature type="transmembrane region" description="Helical" evidence="6">
    <location>
        <begin position="450"/>
        <end position="471"/>
    </location>
</feature>
<evidence type="ECO:0000256" key="5">
    <source>
        <dbReference type="ARBA" id="ARBA00023136"/>
    </source>
</evidence>
<feature type="transmembrane region" description="Helical" evidence="6">
    <location>
        <begin position="822"/>
        <end position="841"/>
    </location>
</feature>
<comment type="caution">
    <text evidence="8">The sequence shown here is derived from an EMBL/GenBank/DDBJ whole genome shotgun (WGS) entry which is preliminary data.</text>
</comment>
<evidence type="ECO:0000313" key="9">
    <source>
        <dbReference type="Proteomes" id="UP001151518"/>
    </source>
</evidence>
<evidence type="ECO:0000256" key="2">
    <source>
        <dbReference type="ARBA" id="ARBA00022448"/>
    </source>
</evidence>
<keyword evidence="5 6" id="KW-0472">Membrane</keyword>
<feature type="transmembrane region" description="Helical" evidence="6">
    <location>
        <begin position="1095"/>
        <end position="1114"/>
    </location>
</feature>
<dbReference type="InterPro" id="IPR036259">
    <property type="entry name" value="MFS_trans_sf"/>
</dbReference>
<feature type="transmembrane region" description="Helical" evidence="6">
    <location>
        <begin position="252"/>
        <end position="271"/>
    </location>
</feature>
<dbReference type="OrthoDB" id="2351791at2759"/>
<feature type="transmembrane region" description="Helical" evidence="6">
    <location>
        <begin position="124"/>
        <end position="145"/>
    </location>
</feature>
<feature type="domain" description="Major facilitator superfamily (MFS) profile" evidence="7">
    <location>
        <begin position="61"/>
        <end position="555"/>
    </location>
</feature>
<dbReference type="EMBL" id="JANBTW010000107">
    <property type="protein sequence ID" value="KAJ2671200.1"/>
    <property type="molecule type" value="Genomic_DNA"/>
</dbReference>
<feature type="transmembrane region" description="Helical" evidence="6">
    <location>
        <begin position="320"/>
        <end position="340"/>
    </location>
</feature>